<dbReference type="EMBL" id="RYZH01000019">
    <property type="protein sequence ID" value="RUL87605.1"/>
    <property type="molecule type" value="Genomic_DNA"/>
</dbReference>
<keyword evidence="3" id="KW-1185">Reference proteome</keyword>
<protein>
    <submittedName>
        <fullName evidence="2">Uncharacterized protein</fullName>
    </submittedName>
</protein>
<accession>A0A432MKA1</accession>
<sequence>MPPSIKRSTTTAKEKVMVSKLSKYNIVDGSRKLKRSAEKEVLTWIRKRTYPYQYGWSWADKTVFRQITNKQVINAFRACRTRDRRIDFPRIDDRMYAEHMAGERIFYFYGDGRIKTPETLLKIDVDCHKSGSFAGAVSCVEWLTENGFPGLFWSRSTNGRGAHAYIVVDKFDVGVQAVLDGANGLEKWLKYQHSVHGWDIEMIEVKGKPRTFHWGEAKYDLLDITGGSLAKIPVEAFDRPHDLMNTTRLKVKDLRRLGSQVPRDWESSTPTPTPTPTSAEFGSIDMEEMGASWRPSHRHREWPLWVEHVARHGLQEGDDLGVIVGELAAWLWWVELYSDRDEKIIADLLFAWVQERHNGHVERLNEGKVADVESQVKRAVKSAKKKCAESLEVFAKIRQKRSSGKYRRLIEVAQIMGAEVESTETERDTLSSLCLVLRDDPLPSEIENRLAQIIADLASRKAETPSEIAESIAEFVPKTERKPIRMRKRDGEYPFVRFARRFLNCLWDHHGHCRINTDDLNLMAGSKDAHQQIEYKKYLRDAGIIEPYKGKYRSGTASSLYAMTPETLAEFRSHHRQASQTA</sequence>
<feature type="region of interest" description="Disordered" evidence="1">
    <location>
        <begin position="260"/>
        <end position="281"/>
    </location>
</feature>
<comment type="caution">
    <text evidence="2">The sequence shown here is derived from an EMBL/GenBank/DDBJ whole genome shotgun (WGS) entry which is preliminary data.</text>
</comment>
<name>A0A432MKA1_9BACT</name>
<evidence type="ECO:0000313" key="2">
    <source>
        <dbReference type="EMBL" id="RUL87605.1"/>
    </source>
</evidence>
<dbReference type="RefSeq" id="WP_126725493.1">
    <property type="nucleotide sequence ID" value="NZ_RYZH01000019.1"/>
</dbReference>
<reference evidence="2 3" key="1">
    <citation type="submission" date="2018-12" db="EMBL/GenBank/DDBJ databases">
        <authorList>
            <person name="Toschakov S.V."/>
        </authorList>
    </citation>
    <scope>NUCLEOTIDE SEQUENCE [LARGE SCALE GENOMIC DNA]</scope>
    <source>
        <strain evidence="2 3">GM2012</strain>
    </source>
</reference>
<reference evidence="2 3" key="2">
    <citation type="submission" date="2019-01" db="EMBL/GenBank/DDBJ databases">
        <title>Tautonia sociabilis, a novel thermotolerant planctomycete of Isosphaeraceae family, isolated from a 4000 m deep subterranean habitat.</title>
        <authorList>
            <person name="Kovaleva O.L."/>
            <person name="Elcheninov A.G."/>
            <person name="Van Heerden E."/>
            <person name="Toshchakov S.V."/>
            <person name="Novikov A."/>
            <person name="Bonch-Osmolovskaya E.A."/>
            <person name="Kublanov I.V."/>
        </authorList>
    </citation>
    <scope>NUCLEOTIDE SEQUENCE [LARGE SCALE GENOMIC DNA]</scope>
    <source>
        <strain evidence="2 3">GM2012</strain>
    </source>
</reference>
<dbReference type="OrthoDB" id="232059at2"/>
<dbReference type="AlphaFoldDB" id="A0A432MKA1"/>
<evidence type="ECO:0000313" key="3">
    <source>
        <dbReference type="Proteomes" id="UP000280296"/>
    </source>
</evidence>
<gene>
    <name evidence="2" type="ORF">TsocGM_11385</name>
</gene>
<dbReference type="Proteomes" id="UP000280296">
    <property type="component" value="Unassembled WGS sequence"/>
</dbReference>
<organism evidence="2 3">
    <name type="scientific">Tautonia sociabilis</name>
    <dbReference type="NCBI Taxonomy" id="2080755"/>
    <lineage>
        <taxon>Bacteria</taxon>
        <taxon>Pseudomonadati</taxon>
        <taxon>Planctomycetota</taxon>
        <taxon>Planctomycetia</taxon>
        <taxon>Isosphaerales</taxon>
        <taxon>Isosphaeraceae</taxon>
        <taxon>Tautonia</taxon>
    </lineage>
</organism>
<evidence type="ECO:0000256" key="1">
    <source>
        <dbReference type="SAM" id="MobiDB-lite"/>
    </source>
</evidence>
<proteinExistence type="predicted"/>